<evidence type="ECO:0000259" key="3">
    <source>
        <dbReference type="Pfam" id="PF09318"/>
    </source>
</evidence>
<dbReference type="Proteomes" id="UP000238164">
    <property type="component" value="Chromosome 1"/>
</dbReference>
<dbReference type="SUPFAM" id="SSF53756">
    <property type="entry name" value="UDP-Glycosyltransferase/glycogen phosphorylase"/>
    <property type="match status" value="1"/>
</dbReference>
<dbReference type="Pfam" id="PF00534">
    <property type="entry name" value="Glycos_transf_1"/>
    <property type="match status" value="1"/>
</dbReference>
<dbReference type="Pfam" id="PF09318">
    <property type="entry name" value="Glyco_trans_A_1"/>
    <property type="match status" value="1"/>
</dbReference>
<dbReference type="Gene3D" id="3.40.50.2000">
    <property type="entry name" value="Glycogen Phosphorylase B"/>
    <property type="match status" value="3"/>
</dbReference>
<evidence type="ECO:0000313" key="5">
    <source>
        <dbReference type="Proteomes" id="UP000238164"/>
    </source>
</evidence>
<evidence type="ECO:0000259" key="2">
    <source>
        <dbReference type="Pfam" id="PF00534"/>
    </source>
</evidence>
<evidence type="ECO:0000256" key="1">
    <source>
        <dbReference type="ARBA" id="ARBA00022679"/>
    </source>
</evidence>
<feature type="domain" description="Glycosyl transferase 1" evidence="3">
    <location>
        <begin position="57"/>
        <end position="236"/>
    </location>
</feature>
<dbReference type="InterPro" id="IPR015397">
    <property type="entry name" value="Glyco_trans_A_1"/>
</dbReference>
<dbReference type="PANTHER" id="PTHR12526:SF630">
    <property type="entry name" value="GLYCOSYLTRANSFERASE"/>
    <property type="match status" value="1"/>
</dbReference>
<keyword evidence="1 4" id="KW-0808">Transferase</keyword>
<dbReference type="GO" id="GO:0016757">
    <property type="term" value="F:glycosyltransferase activity"/>
    <property type="evidence" value="ECO:0007669"/>
    <property type="project" value="InterPro"/>
</dbReference>
<proteinExistence type="predicted"/>
<reference evidence="4 5" key="1">
    <citation type="submission" date="2018-02" db="EMBL/GenBank/DDBJ databases">
        <authorList>
            <person name="Cohen D.B."/>
            <person name="Kent A.D."/>
        </authorList>
    </citation>
    <scope>NUCLEOTIDE SEQUENCE [LARGE SCALE GENOMIC DNA]</scope>
    <source>
        <strain evidence="4">1</strain>
    </source>
</reference>
<dbReference type="RefSeq" id="WP_105186336.1">
    <property type="nucleotide sequence ID" value="NZ_BAAAGO010000031.1"/>
</dbReference>
<gene>
    <name evidence="4" type="ORF">MPLG2_2616</name>
</gene>
<accession>A0A2N9JIP7</accession>
<dbReference type="AlphaFoldDB" id="A0A2N9JIP7"/>
<sequence>MDLKKTVKRGLAATGLLEPLRRARRRRSRAAQVAVRRAARLDPAPPMQPFPPARYIFATGAIPRRYAGRTASVLVKARLFAEQAGVPCEILTMNFSSELDDVTHEIDQRGALGKGVRITNLYDSLWNEGQPREPVRHPVDEPGMDWIKDVDGEVYRYYEDGVYRIYRRFDYDGRLVVEDRFNENRGRTQRDEFGPDGHIRRTTFYDLHFNKPRQEVYFRRDGTAFMNKWLVVNPTDLSTEVERVTLFDEHEKPVKVLTSHIDLICAYLDRVIGDDRVFLSVESRRADPEVIDYRRPNVKRLFVLHNPHINPPFDDTRKLRQTYRQVLERADEVDAVVFLTPGQRADAEAHLGPRSNFAVIPHPAALPDTAPAPADRDPDLVVMLARLDQQKHVDAAIRAFAAVVKQRPRARLEIYGRGPEEKELSSLIASLRLQNSVRLAGYTSDPAAVYRKASVCLLTSRYEGFGLVVLESMAQGCPMVSFDLNYGPRDMIEDGRTGFLVPQGDEAALARRTLEILADPALRDRLGTEALVAVHRYSSEAFLARWSALFNSIAAKGWS</sequence>
<dbReference type="EMBL" id="LT985188">
    <property type="protein sequence ID" value="SPD87646.1"/>
    <property type="molecule type" value="Genomic_DNA"/>
</dbReference>
<evidence type="ECO:0000313" key="4">
    <source>
        <dbReference type="EMBL" id="SPD87646.1"/>
    </source>
</evidence>
<dbReference type="OrthoDB" id="570545at2"/>
<dbReference type="PANTHER" id="PTHR12526">
    <property type="entry name" value="GLYCOSYLTRANSFERASE"/>
    <property type="match status" value="1"/>
</dbReference>
<dbReference type="KEGG" id="mgg:MPLG2_2616"/>
<keyword evidence="5" id="KW-1185">Reference proteome</keyword>
<protein>
    <submittedName>
        <fullName evidence="4">Poly(Glycerol-phosphate) alpha-glucosyltransferase</fullName>
    </submittedName>
</protein>
<name>A0A2N9JIP7_9ACTN</name>
<dbReference type="InterPro" id="IPR001296">
    <property type="entry name" value="Glyco_trans_1"/>
</dbReference>
<organism evidence="4 5">
    <name type="scientific">Micropruina glycogenica</name>
    <dbReference type="NCBI Taxonomy" id="75385"/>
    <lineage>
        <taxon>Bacteria</taxon>
        <taxon>Bacillati</taxon>
        <taxon>Actinomycetota</taxon>
        <taxon>Actinomycetes</taxon>
        <taxon>Propionibacteriales</taxon>
        <taxon>Nocardioidaceae</taxon>
        <taxon>Micropruina</taxon>
    </lineage>
</organism>
<feature type="domain" description="Glycosyl transferase family 1" evidence="2">
    <location>
        <begin position="374"/>
        <end position="530"/>
    </location>
</feature>